<keyword evidence="1" id="KW-1133">Transmembrane helix</keyword>
<evidence type="ECO:0000313" key="3">
    <source>
        <dbReference type="EMBL" id="TXC07830.1"/>
    </source>
</evidence>
<proteinExistence type="predicted"/>
<feature type="transmembrane region" description="Helical" evidence="1">
    <location>
        <begin position="156"/>
        <end position="175"/>
    </location>
</feature>
<keyword evidence="1" id="KW-0472">Membrane</keyword>
<evidence type="ECO:0000256" key="1">
    <source>
        <dbReference type="SAM" id="Phobius"/>
    </source>
</evidence>
<dbReference type="AlphaFoldDB" id="A0A5C6T9Z5"/>
<organism evidence="3 4">
    <name type="scientific">Fusarium oxysporum f. sp. cubense</name>
    <dbReference type="NCBI Taxonomy" id="61366"/>
    <lineage>
        <taxon>Eukaryota</taxon>
        <taxon>Fungi</taxon>
        <taxon>Dikarya</taxon>
        <taxon>Ascomycota</taxon>
        <taxon>Pezizomycotina</taxon>
        <taxon>Sordariomycetes</taxon>
        <taxon>Hypocreomycetidae</taxon>
        <taxon>Hypocreales</taxon>
        <taxon>Nectriaceae</taxon>
        <taxon>Fusarium</taxon>
        <taxon>Fusarium oxysporum species complex</taxon>
    </lineage>
</organism>
<reference evidence="3 4" key="1">
    <citation type="submission" date="2019-07" db="EMBL/GenBank/DDBJ databases">
        <title>The First High-Quality Draft Genome Sequence of the Causal Agent of the Current Panama Disease Epidemic.</title>
        <authorList>
            <person name="Warmington R.J."/>
            <person name="Kay W."/>
            <person name="Jeffries A."/>
            <person name="Bebber D."/>
            <person name="Moore K."/>
            <person name="Studholme D.J."/>
        </authorList>
    </citation>
    <scope>NUCLEOTIDE SEQUENCE [LARGE SCALE GENOMIC DNA]</scope>
    <source>
        <strain evidence="3 4">TR4</strain>
    </source>
</reference>
<dbReference type="Pfam" id="PF24800">
    <property type="entry name" value="DUF7702"/>
    <property type="match status" value="1"/>
</dbReference>
<feature type="transmembrane region" description="Helical" evidence="1">
    <location>
        <begin position="17"/>
        <end position="37"/>
    </location>
</feature>
<feature type="transmembrane region" description="Helical" evidence="1">
    <location>
        <begin position="233"/>
        <end position="255"/>
    </location>
</feature>
<feature type="transmembrane region" description="Helical" evidence="1">
    <location>
        <begin position="195"/>
        <end position="213"/>
    </location>
</feature>
<feature type="transmembrane region" description="Helical" evidence="1">
    <location>
        <begin position="78"/>
        <end position="98"/>
    </location>
</feature>
<dbReference type="InterPro" id="IPR056119">
    <property type="entry name" value="DUF7702"/>
</dbReference>
<feature type="transmembrane region" description="Helical" evidence="1">
    <location>
        <begin position="119"/>
        <end position="136"/>
    </location>
</feature>
<sequence length="405" mass="44392">MAAFTLPDPPSANKTNLAIAELVLYIILFIPAIPLAWKHGKAGMTCWPIFLSYFPLRFVADGYQIAKRNDPEIPNAVIIMTTAGSIACLSLTIIGLIYEVVAFRNVILPLPPKRWTERILLAVTHLSITAGITLSTYGGAPKFGAPGGVLSQHLNQIGTCMMLFVMIFGVGWWLWWTGKRVTAMKSHPNFIPARFLLLTACAAFPFQLVRLGYTLTYSFTPYSSLDPVSGTFATRLVLMFGMQMIVAVIVTVGGWRGTGAVPNSAQSGARQGFGSVANPWLGYSSGCNVFRFPGILSNDAVWFWSLSPVLSESGKAGAVTFIPLLVVFHYKNCLAKFFHKIMCTGFFVQTLKKELQSVALDGKPITEVISLYPLHVDKSSGLTILFPFYLISPHFGRLVHSSLLR</sequence>
<dbReference type="PANTHER" id="PTHR42109:SF2">
    <property type="entry name" value="INTEGRAL MEMBRANE PROTEIN"/>
    <property type="match status" value="1"/>
</dbReference>
<gene>
    <name evidence="3" type="ORF">FocTR4_00004150</name>
</gene>
<comment type="caution">
    <text evidence="3">The sequence shown here is derived from an EMBL/GenBank/DDBJ whole genome shotgun (WGS) entry which is preliminary data.</text>
</comment>
<dbReference type="EMBL" id="VMNF01000005">
    <property type="protein sequence ID" value="TXC07830.1"/>
    <property type="molecule type" value="Genomic_DNA"/>
</dbReference>
<accession>A0A5C6T9Z5</accession>
<dbReference type="PANTHER" id="PTHR42109">
    <property type="entry name" value="UNPLACED GENOMIC SCAFFOLD UM_SCAF_CONTIG_1.265, WHOLE GENOME SHOTGUN SEQUENCE"/>
    <property type="match status" value="1"/>
</dbReference>
<name>A0A5C6T9Z5_FUSOC</name>
<feature type="transmembrane region" description="Helical" evidence="1">
    <location>
        <begin position="49"/>
        <end position="66"/>
    </location>
</feature>
<evidence type="ECO:0000259" key="2">
    <source>
        <dbReference type="Pfam" id="PF24800"/>
    </source>
</evidence>
<protein>
    <recommendedName>
        <fullName evidence="2">DUF7702 domain-containing protein</fullName>
    </recommendedName>
</protein>
<keyword evidence="1" id="KW-0812">Transmembrane</keyword>
<evidence type="ECO:0000313" key="4">
    <source>
        <dbReference type="Proteomes" id="UP000321331"/>
    </source>
</evidence>
<dbReference type="Proteomes" id="UP000321331">
    <property type="component" value="Unassembled WGS sequence"/>
</dbReference>
<feature type="domain" description="DUF7702" evidence="2">
    <location>
        <begin position="15"/>
        <end position="255"/>
    </location>
</feature>